<dbReference type="PROSITE" id="PS50089">
    <property type="entry name" value="ZF_RING_2"/>
    <property type="match status" value="1"/>
</dbReference>
<dbReference type="EMBL" id="QEAP01000064">
    <property type="protein sequence ID" value="TPX75905.1"/>
    <property type="molecule type" value="Genomic_DNA"/>
</dbReference>
<evidence type="ECO:0000256" key="10">
    <source>
        <dbReference type="SAM" id="Coils"/>
    </source>
</evidence>
<dbReference type="Pfam" id="PF17121">
    <property type="entry name" value="zf-C3HC4_5"/>
    <property type="match status" value="1"/>
</dbReference>
<dbReference type="FunFam" id="3.30.40.10:FF:000037">
    <property type="entry name" value="Cdk-activating kinase assembly factor MAT1, centre"/>
    <property type="match status" value="1"/>
</dbReference>
<proteinExistence type="predicted"/>
<dbReference type="GO" id="GO:0006289">
    <property type="term" value="P:nucleotide-excision repair"/>
    <property type="evidence" value="ECO:0007669"/>
    <property type="project" value="InterPro"/>
</dbReference>
<feature type="domain" description="RING-type" evidence="12">
    <location>
        <begin position="18"/>
        <end position="62"/>
    </location>
</feature>
<dbReference type="InterPro" id="IPR013083">
    <property type="entry name" value="Znf_RING/FYVE/PHD"/>
</dbReference>
<dbReference type="InterPro" id="IPR015877">
    <property type="entry name" value="MAT1_centre"/>
</dbReference>
<dbReference type="AlphaFoldDB" id="A0A507FJU4"/>
<dbReference type="NCBIfam" id="TIGR00570">
    <property type="entry name" value="cdk7"/>
    <property type="match status" value="1"/>
</dbReference>
<dbReference type="InterPro" id="IPR004575">
    <property type="entry name" value="MAT1/Tfb3"/>
</dbReference>
<evidence type="ECO:0000256" key="5">
    <source>
        <dbReference type="ARBA" id="ARBA00022833"/>
    </source>
</evidence>
<name>A0A507FJU4_9FUNG</name>
<sequence length="357" mass="40654">MPPKPPPKNASNPEGDVCPVCKSDRYLNPNLKLLVSLCYHKMCESCINRLFLAGAAPCPICRTSLRKSNFVQQTFEDLRVEKEVHYRRKVGKFFNKRLEDFNFDQKKYDDYLEEVEDIMFNLANDLDVQGTNEKVERWRQENKELIAANQSKQVKEDRAISSKLRREHEEKKIRREALILHEVEEARNKELEKRHLIEELANSDKTPEEIMQAYKKQRQSHNTSAANSAALEHILTSAEYHQFQDFDDADFNDAAAGGDDGIEFDAFDHEYVDPLESFVLAQSYQDPWTMDVGVDQAARASGFMPQWSYTRAIMSSFYGVLEGVMSAAAATDGGVEETRAGESNAPADPLPTQVSIS</sequence>
<dbReference type="SMART" id="SM00184">
    <property type="entry name" value="RING"/>
    <property type="match status" value="1"/>
</dbReference>
<dbReference type="Proteomes" id="UP000320333">
    <property type="component" value="Unassembled WGS sequence"/>
</dbReference>
<comment type="subcellular location">
    <subcellularLocation>
        <location evidence="1">Nucleus</location>
    </subcellularLocation>
</comment>
<keyword evidence="10" id="KW-0175">Coiled coil</keyword>
<dbReference type="InterPro" id="IPR001841">
    <property type="entry name" value="Znf_RING"/>
</dbReference>
<evidence type="ECO:0000256" key="11">
    <source>
        <dbReference type="SAM" id="MobiDB-lite"/>
    </source>
</evidence>
<dbReference type="PANTHER" id="PTHR12683:SF13">
    <property type="entry name" value="CDK-ACTIVATING KINASE ASSEMBLY FACTOR MAT1"/>
    <property type="match status" value="1"/>
</dbReference>
<keyword evidence="3" id="KW-0479">Metal-binding</keyword>
<evidence type="ECO:0000313" key="13">
    <source>
        <dbReference type="EMBL" id="TPX75905.1"/>
    </source>
</evidence>
<dbReference type="InterPro" id="IPR017907">
    <property type="entry name" value="Znf_RING_CS"/>
</dbReference>
<dbReference type="GO" id="GO:0005675">
    <property type="term" value="C:transcription factor TFIIH holo complex"/>
    <property type="evidence" value="ECO:0007669"/>
    <property type="project" value="InterPro"/>
</dbReference>
<gene>
    <name evidence="13" type="ORF">CcCBS67573_g02812</name>
</gene>
<dbReference type="SUPFAM" id="SSF57850">
    <property type="entry name" value="RING/U-box"/>
    <property type="match status" value="1"/>
</dbReference>
<evidence type="ECO:0000256" key="1">
    <source>
        <dbReference type="ARBA" id="ARBA00004123"/>
    </source>
</evidence>
<dbReference type="OrthoDB" id="5963at2759"/>
<dbReference type="PROSITE" id="PS00518">
    <property type="entry name" value="ZF_RING_1"/>
    <property type="match status" value="1"/>
</dbReference>
<keyword evidence="4 9" id="KW-0863">Zinc-finger</keyword>
<dbReference type="PANTHER" id="PTHR12683">
    <property type="entry name" value="CDK-ACTIVATING KINASE ASSEMBLY FACTOR MAT1"/>
    <property type="match status" value="1"/>
</dbReference>
<dbReference type="STRING" id="246404.A0A507FJU4"/>
<evidence type="ECO:0000256" key="2">
    <source>
        <dbReference type="ARBA" id="ARBA00022257"/>
    </source>
</evidence>
<comment type="caution">
    <text evidence="13">The sequence shown here is derived from an EMBL/GenBank/DDBJ whole genome shotgun (WGS) entry which is preliminary data.</text>
</comment>
<keyword evidence="6" id="KW-0539">Nucleus</keyword>
<evidence type="ECO:0000259" key="12">
    <source>
        <dbReference type="PROSITE" id="PS50089"/>
    </source>
</evidence>
<reference evidence="13 14" key="1">
    <citation type="journal article" date="2019" name="Sci. Rep.">
        <title>Comparative genomics of chytrid fungi reveal insights into the obligate biotrophic and pathogenic lifestyle of Synchytrium endobioticum.</title>
        <authorList>
            <person name="van de Vossenberg B.T.L.H."/>
            <person name="Warris S."/>
            <person name="Nguyen H.D.T."/>
            <person name="van Gent-Pelzer M.P.E."/>
            <person name="Joly D.L."/>
            <person name="van de Geest H.C."/>
            <person name="Bonants P.J.M."/>
            <person name="Smith D.S."/>
            <person name="Levesque C.A."/>
            <person name="van der Lee T.A.J."/>
        </authorList>
    </citation>
    <scope>NUCLEOTIDE SEQUENCE [LARGE SCALE GENOMIC DNA]</scope>
    <source>
        <strain evidence="13 14">CBS 675.73</strain>
    </source>
</reference>
<evidence type="ECO:0000256" key="7">
    <source>
        <dbReference type="ARBA" id="ARBA00029873"/>
    </source>
</evidence>
<dbReference type="Gene3D" id="3.30.40.10">
    <property type="entry name" value="Zinc/RING finger domain, C3HC4 (zinc finger)"/>
    <property type="match status" value="1"/>
</dbReference>
<keyword evidence="5" id="KW-0862">Zinc</keyword>
<dbReference type="GO" id="GO:0008270">
    <property type="term" value="F:zinc ion binding"/>
    <property type="evidence" value="ECO:0007669"/>
    <property type="project" value="UniProtKB-KW"/>
</dbReference>
<accession>A0A507FJU4</accession>
<evidence type="ECO:0000256" key="8">
    <source>
        <dbReference type="ARBA" id="ARBA00033277"/>
    </source>
</evidence>
<dbReference type="GO" id="GO:0061575">
    <property type="term" value="F:cyclin-dependent protein serine/threonine kinase activator activity"/>
    <property type="evidence" value="ECO:0007669"/>
    <property type="project" value="InterPro"/>
</dbReference>
<keyword evidence="14" id="KW-1185">Reference proteome</keyword>
<evidence type="ECO:0000256" key="6">
    <source>
        <dbReference type="ARBA" id="ARBA00023242"/>
    </source>
</evidence>
<organism evidence="13 14">
    <name type="scientific">Chytriomyces confervae</name>
    <dbReference type="NCBI Taxonomy" id="246404"/>
    <lineage>
        <taxon>Eukaryota</taxon>
        <taxon>Fungi</taxon>
        <taxon>Fungi incertae sedis</taxon>
        <taxon>Chytridiomycota</taxon>
        <taxon>Chytridiomycota incertae sedis</taxon>
        <taxon>Chytridiomycetes</taxon>
        <taxon>Chytridiales</taxon>
        <taxon>Chytriomycetaceae</taxon>
        <taxon>Chytriomyces</taxon>
    </lineage>
</organism>
<feature type="region of interest" description="Disordered" evidence="11">
    <location>
        <begin position="335"/>
        <end position="357"/>
    </location>
</feature>
<evidence type="ECO:0000313" key="14">
    <source>
        <dbReference type="Proteomes" id="UP000320333"/>
    </source>
</evidence>
<evidence type="ECO:0000256" key="4">
    <source>
        <dbReference type="ARBA" id="ARBA00022771"/>
    </source>
</evidence>
<evidence type="ECO:0000256" key="9">
    <source>
        <dbReference type="PROSITE-ProRule" id="PRU00175"/>
    </source>
</evidence>
<evidence type="ECO:0000256" key="3">
    <source>
        <dbReference type="ARBA" id="ARBA00022723"/>
    </source>
</evidence>
<protein>
    <recommendedName>
        <fullName evidence="2">RNA polymerase II transcription factor B subunit 3</fullName>
    </recommendedName>
    <alternativeName>
        <fullName evidence="8">RNA polymerase II transcription factor B 38 kDa subunit</fullName>
    </alternativeName>
    <alternativeName>
        <fullName evidence="7">RNA polymerase II transcription factor B p38 subunit</fullName>
    </alternativeName>
</protein>
<dbReference type="GO" id="GO:0006357">
    <property type="term" value="P:regulation of transcription by RNA polymerase II"/>
    <property type="evidence" value="ECO:0007669"/>
    <property type="project" value="TreeGrafter"/>
</dbReference>
<feature type="coiled-coil region" evidence="10">
    <location>
        <begin position="128"/>
        <end position="194"/>
    </location>
</feature>
<dbReference type="Pfam" id="PF06391">
    <property type="entry name" value="MAT1"/>
    <property type="match status" value="1"/>
</dbReference>